<dbReference type="GO" id="GO:0003916">
    <property type="term" value="F:DNA topoisomerase activity"/>
    <property type="evidence" value="ECO:0007669"/>
    <property type="project" value="InterPro"/>
</dbReference>
<dbReference type="InterPro" id="IPR013498">
    <property type="entry name" value="Topo_IA_Znf"/>
</dbReference>
<feature type="region of interest" description="Disordered" evidence="1">
    <location>
        <begin position="361"/>
        <end position="412"/>
    </location>
</feature>
<feature type="compositionally biased region" description="Low complexity" evidence="1">
    <location>
        <begin position="88"/>
        <end position="98"/>
    </location>
</feature>
<feature type="compositionally biased region" description="Basic and acidic residues" evidence="1">
    <location>
        <begin position="219"/>
        <end position="229"/>
    </location>
</feature>
<evidence type="ECO:0000259" key="2">
    <source>
        <dbReference type="Pfam" id="PF01396"/>
    </source>
</evidence>
<dbReference type="SUPFAM" id="SSF57783">
    <property type="entry name" value="Zinc beta-ribbon"/>
    <property type="match status" value="1"/>
</dbReference>
<dbReference type="InParanoid" id="A0A1D3CU01"/>
<sequence length="412" mass="45075">MEASPSNTGSLPVDVLNTFNAFAFDAPSTPVGRNTRRESGSAEAAASRFRPAGEFRTSRGVPCGKRRNSSSMPKRTSYKRKSISGTSPTTAPVVAAAPESDGKSHDKIGDGLPSESDLSLSVRESLEWLATAEQRRNLSSAEVAASFQCPLCHRFGMQFRSGRYGVFLGCSEYPQCKDASIPEALRPLSWLPRSDCIRKDPTLLSQFSSAAVLHHARKGKGEEEGERPSSESTPPQVLSEQIKFSSNAGVLNGHAASAGEGTPSKAESLRLGVVPHEAAEGKNRLRFVDWTCGALKPPADGLRYTDGCVFSLDTYPIILQAAAAVCGWARLIPIPGLTLRFFRDTLRSGQFLVTSKEVGKREREKRREIRKEKGREIRREKGGERAREQGRKGEREKGRKGEREKGRKGERE</sequence>
<dbReference type="VEuPathDB" id="ToxoDB:LOC34621132"/>
<evidence type="ECO:0000313" key="4">
    <source>
        <dbReference type="Proteomes" id="UP000095192"/>
    </source>
</evidence>
<gene>
    <name evidence="3" type="ORF">cyc_04626</name>
</gene>
<feature type="region of interest" description="Disordered" evidence="1">
    <location>
        <begin position="24"/>
        <end position="116"/>
    </location>
</feature>
<dbReference type="Gene3D" id="3.30.65.10">
    <property type="entry name" value="Bacterial Topoisomerase I, domain 1"/>
    <property type="match status" value="1"/>
</dbReference>
<name>A0A1D3CU01_9EIME</name>
<dbReference type="VEuPathDB" id="ToxoDB:cyc_04626"/>
<feature type="compositionally biased region" description="Basic and acidic residues" evidence="1">
    <location>
        <begin position="100"/>
        <end position="109"/>
    </location>
</feature>
<dbReference type="GO" id="GO:0005694">
    <property type="term" value="C:chromosome"/>
    <property type="evidence" value="ECO:0007669"/>
    <property type="project" value="InterPro"/>
</dbReference>
<feature type="region of interest" description="Disordered" evidence="1">
    <location>
        <begin position="215"/>
        <end position="238"/>
    </location>
</feature>
<comment type="caution">
    <text evidence="3">The sequence shown here is derived from an EMBL/GenBank/DDBJ whole genome shotgun (WGS) entry which is preliminary data.</text>
</comment>
<dbReference type="GO" id="GO:0006265">
    <property type="term" value="P:DNA topological change"/>
    <property type="evidence" value="ECO:0007669"/>
    <property type="project" value="InterPro"/>
</dbReference>
<proteinExistence type="predicted"/>
<accession>A0A1D3CU01</accession>
<organism evidence="3 4">
    <name type="scientific">Cyclospora cayetanensis</name>
    <dbReference type="NCBI Taxonomy" id="88456"/>
    <lineage>
        <taxon>Eukaryota</taxon>
        <taxon>Sar</taxon>
        <taxon>Alveolata</taxon>
        <taxon>Apicomplexa</taxon>
        <taxon>Conoidasida</taxon>
        <taxon>Coccidia</taxon>
        <taxon>Eucoccidiorida</taxon>
        <taxon>Eimeriorina</taxon>
        <taxon>Eimeriidae</taxon>
        <taxon>Cyclospora</taxon>
    </lineage>
</organism>
<protein>
    <recommendedName>
        <fullName evidence="2">DNA topoisomerase type IA zn finger domain-containing protein</fullName>
    </recommendedName>
</protein>
<feature type="domain" description="DNA topoisomerase type IA zn finger" evidence="2">
    <location>
        <begin position="148"/>
        <end position="178"/>
    </location>
</feature>
<dbReference type="EMBL" id="JROU02001976">
    <property type="protein sequence ID" value="OEH74655.1"/>
    <property type="molecule type" value="Genomic_DNA"/>
</dbReference>
<keyword evidence="4" id="KW-1185">Reference proteome</keyword>
<evidence type="ECO:0000313" key="3">
    <source>
        <dbReference type="EMBL" id="OEH74655.1"/>
    </source>
</evidence>
<dbReference type="GO" id="GO:0003677">
    <property type="term" value="F:DNA binding"/>
    <property type="evidence" value="ECO:0007669"/>
    <property type="project" value="InterPro"/>
</dbReference>
<dbReference type="AlphaFoldDB" id="A0A1D3CU01"/>
<dbReference type="Pfam" id="PF01396">
    <property type="entry name" value="Zn_ribbon_Top1"/>
    <property type="match status" value="1"/>
</dbReference>
<reference evidence="3 4" key="1">
    <citation type="journal article" date="2016" name="BMC Genomics">
        <title>Comparative genomics reveals Cyclospora cayetanensis possesses coccidia-like metabolism and invasion components but unique surface antigens.</title>
        <authorList>
            <person name="Liu S."/>
            <person name="Wang L."/>
            <person name="Zheng H."/>
            <person name="Xu Z."/>
            <person name="Roellig D.M."/>
            <person name="Li N."/>
            <person name="Frace M.A."/>
            <person name="Tang K."/>
            <person name="Arrowood M.J."/>
            <person name="Moss D.M."/>
            <person name="Zhang L."/>
            <person name="Feng Y."/>
            <person name="Xiao L."/>
        </authorList>
    </citation>
    <scope>NUCLEOTIDE SEQUENCE [LARGE SCALE GENOMIC DNA]</scope>
    <source>
        <strain evidence="3 4">CHN_HEN01</strain>
    </source>
</reference>
<dbReference type="Proteomes" id="UP000095192">
    <property type="component" value="Unassembled WGS sequence"/>
</dbReference>
<evidence type="ECO:0000256" key="1">
    <source>
        <dbReference type="SAM" id="MobiDB-lite"/>
    </source>
</evidence>
<feature type="compositionally biased region" description="Low complexity" evidence="1">
    <location>
        <begin position="41"/>
        <end position="50"/>
    </location>
</feature>